<dbReference type="EMBL" id="APPI01000023">
    <property type="protein sequence ID" value="ENV12148.1"/>
    <property type="molecule type" value="Genomic_DNA"/>
</dbReference>
<accession>N8XXN4</accession>
<dbReference type="SUPFAM" id="SSF54523">
    <property type="entry name" value="Pili subunits"/>
    <property type="match status" value="1"/>
</dbReference>
<dbReference type="HOGENOM" id="CLU_091705_1_0_6"/>
<dbReference type="PANTHER" id="PTHR30093">
    <property type="entry name" value="GENERAL SECRETION PATHWAY PROTEIN G"/>
    <property type="match status" value="1"/>
</dbReference>
<dbReference type="NCBIfam" id="TIGR02532">
    <property type="entry name" value="IV_pilin_GFxxxE"/>
    <property type="match status" value="1"/>
</dbReference>
<dbReference type="Gene3D" id="3.30.700.10">
    <property type="entry name" value="Glycoprotein, Type 4 Pilin"/>
    <property type="match status" value="1"/>
</dbReference>
<keyword evidence="2" id="KW-0472">Membrane</keyword>
<dbReference type="AlphaFoldDB" id="N8XXN4"/>
<organism evidence="3 4">
    <name type="scientific">Acinetobacter schindleri NIPH 900</name>
    <dbReference type="NCBI Taxonomy" id="1217675"/>
    <lineage>
        <taxon>Bacteria</taxon>
        <taxon>Pseudomonadati</taxon>
        <taxon>Pseudomonadota</taxon>
        <taxon>Gammaproteobacteria</taxon>
        <taxon>Moraxellales</taxon>
        <taxon>Moraxellaceae</taxon>
        <taxon>Acinetobacter</taxon>
    </lineage>
</organism>
<dbReference type="PROSITE" id="PS00409">
    <property type="entry name" value="PROKAR_NTER_METHYL"/>
    <property type="match status" value="1"/>
</dbReference>
<dbReference type="PANTHER" id="PTHR30093:SF47">
    <property type="entry name" value="TYPE IV PILUS NON-CORE MINOR PILIN PILE"/>
    <property type="match status" value="1"/>
</dbReference>
<name>N8XXN4_9GAMM</name>
<dbReference type="InterPro" id="IPR000983">
    <property type="entry name" value="Bac_GSPG_pilin"/>
</dbReference>
<feature type="transmembrane region" description="Helical" evidence="2">
    <location>
        <begin position="12"/>
        <end position="34"/>
    </location>
</feature>
<dbReference type="GO" id="GO:0043683">
    <property type="term" value="P:type IV pilus assembly"/>
    <property type="evidence" value="ECO:0007669"/>
    <property type="project" value="InterPro"/>
</dbReference>
<evidence type="ECO:0000256" key="2">
    <source>
        <dbReference type="SAM" id="Phobius"/>
    </source>
</evidence>
<dbReference type="Proteomes" id="UP000018438">
    <property type="component" value="Unassembled WGS sequence"/>
</dbReference>
<reference evidence="3 4" key="1">
    <citation type="submission" date="2013-02" db="EMBL/GenBank/DDBJ databases">
        <title>The Genome Sequence of Acinetobacter schindleri NIPH 900.</title>
        <authorList>
            <consortium name="The Broad Institute Genome Sequencing Platform"/>
            <consortium name="The Broad Institute Genome Sequencing Center for Infectious Disease"/>
            <person name="Cerqueira G."/>
            <person name="Feldgarden M."/>
            <person name="Courvalin P."/>
            <person name="Perichon B."/>
            <person name="Grillot-Courvalin C."/>
            <person name="Clermont D."/>
            <person name="Rocha E."/>
            <person name="Yoon E.-J."/>
            <person name="Nemec A."/>
            <person name="Walker B."/>
            <person name="Young S.K."/>
            <person name="Zeng Q."/>
            <person name="Gargeya S."/>
            <person name="Fitzgerald M."/>
            <person name="Haas B."/>
            <person name="Abouelleil A."/>
            <person name="Alvarado L."/>
            <person name="Arachchi H.M."/>
            <person name="Berlin A.M."/>
            <person name="Chapman S.B."/>
            <person name="Dewar J."/>
            <person name="Goldberg J."/>
            <person name="Griggs A."/>
            <person name="Gujja S."/>
            <person name="Hansen M."/>
            <person name="Howarth C."/>
            <person name="Imamovic A."/>
            <person name="Larimer J."/>
            <person name="McCowan C."/>
            <person name="Murphy C."/>
            <person name="Neiman D."/>
            <person name="Pearson M."/>
            <person name="Priest M."/>
            <person name="Roberts A."/>
            <person name="Saif S."/>
            <person name="Shea T."/>
            <person name="Sisk P."/>
            <person name="Sykes S."/>
            <person name="Wortman J."/>
            <person name="Nusbaum C."/>
            <person name="Birren B."/>
        </authorList>
    </citation>
    <scope>NUCLEOTIDE SEQUENCE [LARGE SCALE GENOMIC DNA]</scope>
    <source>
        <strain evidence="3 4">NIPH 900</strain>
    </source>
</reference>
<keyword evidence="2" id="KW-1133">Transmembrane helix</keyword>
<dbReference type="InterPro" id="IPR031982">
    <property type="entry name" value="PilE-like"/>
</dbReference>
<evidence type="ECO:0000256" key="1">
    <source>
        <dbReference type="ARBA" id="ARBA00022481"/>
    </source>
</evidence>
<dbReference type="PATRIC" id="fig|1217675.3.peg.2630"/>
<keyword evidence="2" id="KW-0812">Transmembrane</keyword>
<dbReference type="InterPro" id="IPR045584">
    <property type="entry name" value="Pilin-like"/>
</dbReference>
<dbReference type="Pfam" id="PF16732">
    <property type="entry name" value="ComP_DUS"/>
    <property type="match status" value="1"/>
</dbReference>
<dbReference type="PRINTS" id="PR00813">
    <property type="entry name" value="BCTERIALGSPG"/>
</dbReference>
<proteinExistence type="predicted"/>
<dbReference type="GO" id="GO:0015628">
    <property type="term" value="P:protein secretion by the type II secretion system"/>
    <property type="evidence" value="ECO:0007669"/>
    <property type="project" value="InterPro"/>
</dbReference>
<evidence type="ECO:0000313" key="4">
    <source>
        <dbReference type="Proteomes" id="UP000018438"/>
    </source>
</evidence>
<keyword evidence="1" id="KW-0488">Methylation</keyword>
<dbReference type="GO" id="GO:0015627">
    <property type="term" value="C:type II protein secretion system complex"/>
    <property type="evidence" value="ECO:0007669"/>
    <property type="project" value="InterPro"/>
</dbReference>
<comment type="caution">
    <text evidence="3">The sequence shown here is derived from an EMBL/GenBank/DDBJ whole genome shotgun (WGS) entry which is preliminary data.</text>
</comment>
<sequence length="167" mass="18632">MIKPQIKNTGFTLIELMIVVVIVAVFAAIAIPSYEIYIARANKSKAQSEMLKIAERLENYKGKQLSYAGYIPEHQTSTKGEVNIPYDSASNYNYQIKIVDINDSTKALEDSTIGQGWKMIAIPNQTRGSALRNSEYLLLDSRGIKCMTKDSLDITSTNCGANTKEWK</sequence>
<gene>
    <name evidence="3" type="ORF">F965_02711</name>
</gene>
<protein>
    <recommendedName>
        <fullName evidence="5">Prepilin-type N-terminal cleavage/methylation domain-containing protein</fullName>
    </recommendedName>
</protein>
<dbReference type="RefSeq" id="WP_004809943.1">
    <property type="nucleotide sequence ID" value="NZ_KB849444.1"/>
</dbReference>
<evidence type="ECO:0008006" key="5">
    <source>
        <dbReference type="Google" id="ProtNLM"/>
    </source>
</evidence>
<evidence type="ECO:0000313" key="3">
    <source>
        <dbReference type="EMBL" id="ENV12148.1"/>
    </source>
</evidence>
<keyword evidence="4" id="KW-1185">Reference proteome</keyword>
<dbReference type="Pfam" id="PF07963">
    <property type="entry name" value="N_methyl"/>
    <property type="match status" value="1"/>
</dbReference>
<dbReference type="InterPro" id="IPR012902">
    <property type="entry name" value="N_methyl_site"/>
</dbReference>